<evidence type="ECO:0000313" key="3">
    <source>
        <dbReference type="Proteomes" id="UP000589036"/>
    </source>
</evidence>
<keyword evidence="3" id="KW-1185">Reference proteome</keyword>
<comment type="caution">
    <text evidence="2">The sequence shown here is derived from an EMBL/GenBank/DDBJ whole genome shotgun (WGS) entry which is preliminary data.</text>
</comment>
<dbReference type="EMBL" id="JACCCC010000001">
    <property type="protein sequence ID" value="NYE46880.1"/>
    <property type="molecule type" value="Genomic_DNA"/>
</dbReference>
<name>A0A852TYH4_9ACTN</name>
<sequence>MGRRRHSQDACARLLEVRNPGWRAEYRPRTGLYHAARISPHGGGLVPPFLAHADPSAVDAAIRRDEALTGELRARLYELRDKGLLPDWDGLPPPMEMAPRSAVRPRPSFPGRESRRHHPTLSEPSDVGR</sequence>
<evidence type="ECO:0000256" key="1">
    <source>
        <dbReference type="SAM" id="MobiDB-lite"/>
    </source>
</evidence>
<gene>
    <name evidence="2" type="ORF">HDA32_002000</name>
</gene>
<protein>
    <submittedName>
        <fullName evidence="2">Uncharacterized protein</fullName>
    </submittedName>
</protein>
<evidence type="ECO:0000313" key="2">
    <source>
        <dbReference type="EMBL" id="NYE46880.1"/>
    </source>
</evidence>
<accession>A0A852TYH4</accession>
<organism evidence="2 3">
    <name type="scientific">Spinactinospora alkalitolerans</name>
    <dbReference type="NCBI Taxonomy" id="687207"/>
    <lineage>
        <taxon>Bacteria</taxon>
        <taxon>Bacillati</taxon>
        <taxon>Actinomycetota</taxon>
        <taxon>Actinomycetes</taxon>
        <taxon>Streptosporangiales</taxon>
        <taxon>Nocardiopsidaceae</taxon>
        <taxon>Spinactinospora</taxon>
    </lineage>
</organism>
<dbReference type="Proteomes" id="UP000589036">
    <property type="component" value="Unassembled WGS sequence"/>
</dbReference>
<reference evidence="2 3" key="1">
    <citation type="submission" date="2020-07" db="EMBL/GenBank/DDBJ databases">
        <title>Sequencing the genomes of 1000 actinobacteria strains.</title>
        <authorList>
            <person name="Klenk H.-P."/>
        </authorList>
    </citation>
    <scope>NUCLEOTIDE SEQUENCE [LARGE SCALE GENOMIC DNA]</scope>
    <source>
        <strain evidence="2 3">CXB654</strain>
    </source>
</reference>
<proteinExistence type="predicted"/>
<dbReference type="AlphaFoldDB" id="A0A852TYH4"/>
<feature type="region of interest" description="Disordered" evidence="1">
    <location>
        <begin position="84"/>
        <end position="129"/>
    </location>
</feature>